<evidence type="ECO:0000256" key="2">
    <source>
        <dbReference type="ARBA" id="ARBA00007362"/>
    </source>
</evidence>
<protein>
    <submittedName>
        <fullName evidence="8">DMT family transporter</fullName>
    </submittedName>
</protein>
<dbReference type="Pfam" id="PF00892">
    <property type="entry name" value="EamA"/>
    <property type="match status" value="2"/>
</dbReference>
<evidence type="ECO:0000313" key="8">
    <source>
        <dbReference type="EMBL" id="MFC3678221.1"/>
    </source>
</evidence>
<accession>A0ABV7VKZ8</accession>
<feature type="transmembrane region" description="Helical" evidence="6">
    <location>
        <begin position="73"/>
        <end position="96"/>
    </location>
</feature>
<keyword evidence="5 6" id="KW-0472">Membrane</keyword>
<name>A0ABV7VKZ8_9PROT</name>
<sequence length="316" mass="33261">MSSPAAGAPLATAGLVATALIWGAMIPMTFMLATVYFDPFFVSAIRYLIPAPLLVLMAFMVDRASPFRGPVPVLAVFRLGGGMACFSIFYTVGIMLSDPVRAAIAMSCGPLVAALLTRALLRVPLARGFWPAAACAVVGAALVAVDAVRPRAGSAGDHGYWGEALLVLAMTSWSWYSIRVQSWLVPLGWSQMRITCLTSMAGGVLICTLFAALAVFDPSRLPATIPPAPAFGMLAWVALGGAGVAILFWNFGVSHVGVPVATLYTSLAPVFSVLVAALFFGSHVTLQQVAGGMLILAGVVRMQWLQMQAVRLQKMV</sequence>
<feature type="transmembrane region" description="Helical" evidence="6">
    <location>
        <begin position="39"/>
        <end position="61"/>
    </location>
</feature>
<dbReference type="InterPro" id="IPR000620">
    <property type="entry name" value="EamA_dom"/>
</dbReference>
<dbReference type="Gene3D" id="1.10.3730.20">
    <property type="match status" value="1"/>
</dbReference>
<dbReference type="EMBL" id="JBHRYJ010000007">
    <property type="protein sequence ID" value="MFC3678221.1"/>
    <property type="molecule type" value="Genomic_DNA"/>
</dbReference>
<feature type="domain" description="EamA" evidence="7">
    <location>
        <begin position="15"/>
        <end position="144"/>
    </location>
</feature>
<dbReference type="SUPFAM" id="SSF103481">
    <property type="entry name" value="Multidrug resistance efflux transporter EmrE"/>
    <property type="match status" value="2"/>
</dbReference>
<comment type="similarity">
    <text evidence="2">Belongs to the EamA transporter family.</text>
</comment>
<feature type="transmembrane region" description="Helical" evidence="6">
    <location>
        <begin position="228"/>
        <end position="249"/>
    </location>
</feature>
<keyword evidence="9" id="KW-1185">Reference proteome</keyword>
<feature type="transmembrane region" description="Helical" evidence="6">
    <location>
        <begin position="261"/>
        <end position="280"/>
    </location>
</feature>
<dbReference type="PANTHER" id="PTHR32322">
    <property type="entry name" value="INNER MEMBRANE TRANSPORTER"/>
    <property type="match status" value="1"/>
</dbReference>
<evidence type="ECO:0000256" key="6">
    <source>
        <dbReference type="SAM" id="Phobius"/>
    </source>
</evidence>
<reference evidence="9" key="1">
    <citation type="journal article" date="2019" name="Int. J. Syst. Evol. Microbiol.">
        <title>The Global Catalogue of Microorganisms (GCM) 10K type strain sequencing project: providing services to taxonomists for standard genome sequencing and annotation.</title>
        <authorList>
            <consortium name="The Broad Institute Genomics Platform"/>
            <consortium name="The Broad Institute Genome Sequencing Center for Infectious Disease"/>
            <person name="Wu L."/>
            <person name="Ma J."/>
        </authorList>
    </citation>
    <scope>NUCLEOTIDE SEQUENCE [LARGE SCALE GENOMIC DNA]</scope>
    <source>
        <strain evidence="9">KCTC 42182</strain>
    </source>
</reference>
<feature type="transmembrane region" description="Helical" evidence="6">
    <location>
        <begin position="286"/>
        <end position="305"/>
    </location>
</feature>
<proteinExistence type="inferred from homology"/>
<feature type="transmembrane region" description="Helical" evidence="6">
    <location>
        <begin position="160"/>
        <end position="176"/>
    </location>
</feature>
<comment type="subcellular location">
    <subcellularLocation>
        <location evidence="1">Membrane</location>
        <topology evidence="1">Multi-pass membrane protein</topology>
    </subcellularLocation>
</comment>
<dbReference type="InterPro" id="IPR050638">
    <property type="entry name" value="AA-Vitamin_Transporters"/>
</dbReference>
<evidence type="ECO:0000313" key="9">
    <source>
        <dbReference type="Proteomes" id="UP001595711"/>
    </source>
</evidence>
<comment type="caution">
    <text evidence="8">The sequence shown here is derived from an EMBL/GenBank/DDBJ whole genome shotgun (WGS) entry which is preliminary data.</text>
</comment>
<dbReference type="Proteomes" id="UP001595711">
    <property type="component" value="Unassembled WGS sequence"/>
</dbReference>
<keyword evidence="4 6" id="KW-1133">Transmembrane helix</keyword>
<evidence type="ECO:0000256" key="3">
    <source>
        <dbReference type="ARBA" id="ARBA00022692"/>
    </source>
</evidence>
<feature type="transmembrane region" description="Helical" evidence="6">
    <location>
        <begin position="128"/>
        <end position="148"/>
    </location>
</feature>
<feature type="domain" description="EamA" evidence="7">
    <location>
        <begin position="161"/>
        <end position="300"/>
    </location>
</feature>
<dbReference type="InterPro" id="IPR037185">
    <property type="entry name" value="EmrE-like"/>
</dbReference>
<evidence type="ECO:0000259" key="7">
    <source>
        <dbReference type="Pfam" id="PF00892"/>
    </source>
</evidence>
<gene>
    <name evidence="8" type="ORF">ACFOOQ_21915</name>
</gene>
<dbReference type="RefSeq" id="WP_379729833.1">
    <property type="nucleotide sequence ID" value="NZ_JBHRYJ010000007.1"/>
</dbReference>
<evidence type="ECO:0000256" key="4">
    <source>
        <dbReference type="ARBA" id="ARBA00022989"/>
    </source>
</evidence>
<organism evidence="8 9">
    <name type="scientific">Ferrovibrio xuzhouensis</name>
    <dbReference type="NCBI Taxonomy" id="1576914"/>
    <lineage>
        <taxon>Bacteria</taxon>
        <taxon>Pseudomonadati</taxon>
        <taxon>Pseudomonadota</taxon>
        <taxon>Alphaproteobacteria</taxon>
        <taxon>Rhodospirillales</taxon>
        <taxon>Rhodospirillaceae</taxon>
        <taxon>Ferrovibrio</taxon>
    </lineage>
</organism>
<feature type="transmembrane region" description="Helical" evidence="6">
    <location>
        <begin position="197"/>
        <end position="216"/>
    </location>
</feature>
<evidence type="ECO:0000256" key="1">
    <source>
        <dbReference type="ARBA" id="ARBA00004141"/>
    </source>
</evidence>
<keyword evidence="3 6" id="KW-0812">Transmembrane</keyword>
<dbReference type="PANTHER" id="PTHR32322:SF2">
    <property type="entry name" value="EAMA DOMAIN-CONTAINING PROTEIN"/>
    <property type="match status" value="1"/>
</dbReference>
<evidence type="ECO:0000256" key="5">
    <source>
        <dbReference type="ARBA" id="ARBA00023136"/>
    </source>
</evidence>